<feature type="non-terminal residue" evidence="1">
    <location>
        <position position="1"/>
    </location>
</feature>
<organism evidence="1 2">
    <name type="scientific">Cetraspora pellucida</name>
    <dbReference type="NCBI Taxonomy" id="1433469"/>
    <lineage>
        <taxon>Eukaryota</taxon>
        <taxon>Fungi</taxon>
        <taxon>Fungi incertae sedis</taxon>
        <taxon>Mucoromycota</taxon>
        <taxon>Glomeromycotina</taxon>
        <taxon>Glomeromycetes</taxon>
        <taxon>Diversisporales</taxon>
        <taxon>Gigasporaceae</taxon>
        <taxon>Cetraspora</taxon>
    </lineage>
</organism>
<comment type="caution">
    <text evidence="1">The sequence shown here is derived from an EMBL/GenBank/DDBJ whole genome shotgun (WGS) entry which is preliminary data.</text>
</comment>
<proteinExistence type="predicted"/>
<sequence>SCAKEISDLKSAIKTINTIVDNWYGYIIKIIARKLDNPEYCSIALVLPSYKPKI</sequence>
<dbReference type="Proteomes" id="UP000789366">
    <property type="component" value="Unassembled WGS sequence"/>
</dbReference>
<evidence type="ECO:0000313" key="2">
    <source>
        <dbReference type="Proteomes" id="UP000789366"/>
    </source>
</evidence>
<accession>A0ACA9RN11</accession>
<evidence type="ECO:0000313" key="1">
    <source>
        <dbReference type="EMBL" id="CAG8800143.1"/>
    </source>
</evidence>
<dbReference type="EMBL" id="CAJVPW010079095">
    <property type="protein sequence ID" value="CAG8800143.1"/>
    <property type="molecule type" value="Genomic_DNA"/>
</dbReference>
<gene>
    <name evidence="1" type="ORF">SPELUC_LOCUS17995</name>
</gene>
<name>A0ACA9RN11_9GLOM</name>
<feature type="non-terminal residue" evidence="1">
    <location>
        <position position="54"/>
    </location>
</feature>
<protein>
    <submittedName>
        <fullName evidence="1">3858_t:CDS:1</fullName>
    </submittedName>
</protein>
<keyword evidence="2" id="KW-1185">Reference proteome</keyword>
<reference evidence="1" key="1">
    <citation type="submission" date="2021-06" db="EMBL/GenBank/DDBJ databases">
        <authorList>
            <person name="Kallberg Y."/>
            <person name="Tangrot J."/>
            <person name="Rosling A."/>
        </authorList>
    </citation>
    <scope>NUCLEOTIDE SEQUENCE</scope>
    <source>
        <strain evidence="1">28 12/20/2015</strain>
    </source>
</reference>